<proteinExistence type="predicted"/>
<gene>
    <name evidence="2" type="ORF">FHR80_002121</name>
</gene>
<accession>A0A7W4UFF9</accession>
<reference evidence="2 3" key="1">
    <citation type="submission" date="2020-08" db="EMBL/GenBank/DDBJ databases">
        <title>The Agave Microbiome: Exploring the role of microbial communities in plant adaptations to desert environments.</title>
        <authorList>
            <person name="Partida-Martinez L.P."/>
        </authorList>
    </citation>
    <scope>NUCLEOTIDE SEQUENCE [LARGE SCALE GENOMIC DNA]</scope>
    <source>
        <strain evidence="2 3">RAS26</strain>
    </source>
</reference>
<feature type="compositionally biased region" description="Polar residues" evidence="1">
    <location>
        <begin position="1"/>
        <end position="11"/>
    </location>
</feature>
<dbReference type="Proteomes" id="UP000518206">
    <property type="component" value="Unassembled WGS sequence"/>
</dbReference>
<comment type="caution">
    <text evidence="2">The sequence shown here is derived from an EMBL/GenBank/DDBJ whole genome shotgun (WGS) entry which is preliminary data.</text>
</comment>
<evidence type="ECO:0000256" key="1">
    <source>
        <dbReference type="SAM" id="MobiDB-lite"/>
    </source>
</evidence>
<dbReference type="RefSeq" id="WP_183296071.1">
    <property type="nucleotide sequence ID" value="NZ_JACHVX010000003.1"/>
</dbReference>
<feature type="region of interest" description="Disordered" evidence="1">
    <location>
        <begin position="1"/>
        <end position="35"/>
    </location>
</feature>
<dbReference type="EMBL" id="JACHVX010000003">
    <property type="protein sequence ID" value="MBB2923196.1"/>
    <property type="molecule type" value="Genomic_DNA"/>
</dbReference>
<protein>
    <submittedName>
        <fullName evidence="2">Uncharacterized protein</fullName>
    </submittedName>
</protein>
<name>A0A7W4UFF9_9CELL</name>
<evidence type="ECO:0000313" key="2">
    <source>
        <dbReference type="EMBL" id="MBB2923196.1"/>
    </source>
</evidence>
<dbReference type="AlphaFoldDB" id="A0A7W4UFF9"/>
<organism evidence="2 3">
    <name type="scientific">Cellulomonas cellasea</name>
    <dbReference type="NCBI Taxonomy" id="43670"/>
    <lineage>
        <taxon>Bacteria</taxon>
        <taxon>Bacillati</taxon>
        <taxon>Actinomycetota</taxon>
        <taxon>Actinomycetes</taxon>
        <taxon>Micrococcales</taxon>
        <taxon>Cellulomonadaceae</taxon>
        <taxon>Cellulomonas</taxon>
    </lineage>
</organism>
<reference evidence="2 3" key="2">
    <citation type="submission" date="2020-08" db="EMBL/GenBank/DDBJ databases">
        <authorList>
            <person name="Partida-Martinez L."/>
            <person name="Huntemann M."/>
            <person name="Clum A."/>
            <person name="Wang J."/>
            <person name="Palaniappan K."/>
            <person name="Ritter S."/>
            <person name="Chen I.-M."/>
            <person name="Stamatis D."/>
            <person name="Reddy T."/>
            <person name="O'Malley R."/>
            <person name="Daum C."/>
            <person name="Shapiro N."/>
            <person name="Ivanova N."/>
            <person name="Kyrpides N."/>
            <person name="Woyke T."/>
        </authorList>
    </citation>
    <scope>NUCLEOTIDE SEQUENCE [LARGE SCALE GENOMIC DNA]</scope>
    <source>
        <strain evidence="2 3">RAS26</strain>
    </source>
</reference>
<sequence>MTLTMAPTGSSLGDYEQLASREERNSSRHTRLRQVEDPALRDALGHFDTALTNPLSSLATLHAVSGLSQTFLVERGQAFYSVLSTAVDQVTDALARASALPDVPEAPAVTGQDDAVAVVEQLVTRLGLPLRDVLSAAEISRSTFYHWKSPSAPRARVASQGQLWALAHTVEDLDELVDGDLRGWLLADQARVDLLKRGAFAALLRKAALLVPAGRGAAPAYAAAYAVGGDRLDPEVTEAAVIRRRSLPAAPEARRTARTPR</sequence>
<evidence type="ECO:0000313" key="3">
    <source>
        <dbReference type="Proteomes" id="UP000518206"/>
    </source>
</evidence>